<dbReference type="InterPro" id="IPR054720">
    <property type="entry name" value="HpiC1"/>
</dbReference>
<dbReference type="Pfam" id="PF04773">
    <property type="entry name" value="FecR"/>
    <property type="match status" value="1"/>
</dbReference>
<dbReference type="InterPro" id="IPR006860">
    <property type="entry name" value="FecR"/>
</dbReference>
<accession>A0ABW4ZE64</accession>
<dbReference type="InterPro" id="IPR012373">
    <property type="entry name" value="Ferrdict_sens_TM"/>
</dbReference>
<gene>
    <name evidence="2" type="ORF">ACFSW8_15475</name>
</gene>
<organism evidence="2 3">
    <name type="scientific">Rubritalea tangerina</name>
    <dbReference type="NCBI Taxonomy" id="430798"/>
    <lineage>
        <taxon>Bacteria</taxon>
        <taxon>Pseudomonadati</taxon>
        <taxon>Verrucomicrobiota</taxon>
        <taxon>Verrucomicrobiia</taxon>
        <taxon>Verrucomicrobiales</taxon>
        <taxon>Rubritaleaceae</taxon>
        <taxon>Rubritalea</taxon>
    </lineage>
</organism>
<dbReference type="PANTHER" id="PTHR30273:SF2">
    <property type="entry name" value="PROTEIN FECR"/>
    <property type="match status" value="1"/>
</dbReference>
<dbReference type="RefSeq" id="WP_377088453.1">
    <property type="nucleotide sequence ID" value="NZ_JBHSJL010000014.1"/>
</dbReference>
<keyword evidence="3" id="KW-1185">Reference proteome</keyword>
<evidence type="ECO:0000313" key="2">
    <source>
        <dbReference type="EMBL" id="MFD2160303.1"/>
    </source>
</evidence>
<dbReference type="EMBL" id="JBHUJB010000076">
    <property type="protein sequence ID" value="MFD2160303.1"/>
    <property type="molecule type" value="Genomic_DNA"/>
</dbReference>
<sequence length="451" mass="48949">MNDHELHHLILKLIEDEITPAEFESLQDALRSDPHALEIYQELITLEQLLIKRNSISLPSLSKSEPHPQSVKKTLYRSMAAAAACLTLGLTIAWVIKLSRSSPPYLGVPIHFADGSLSSFNPNESDAQPGQTISISHGAASLECAPGVQAIILAPAEFTLIDDTSFYLNHGRATFTVAHSAIGFKVTTPELEVVDLGTQFTVLAPKHAPDAVHVSSGSVEASPLTSTRHTLTAGQAMRINPSGALAPIDYRASTQIHRLPPRVTTIYQEDFEKNAAEDNAVSIQNLIGWHKNITGPSGTFNPSSHSTWYQGHSLDDSSPHHGLELGMKGSNLGFFLTHTPNSYIEYSLENVGVLTQYTVSLTLGTRALTASEPQSPVIVSLVAGSTTLATYTHDKQTPNSFTTATLQWTSPADASDILGVPLKLRIALPNKNKKRHTYADFDNIRVSKMRL</sequence>
<evidence type="ECO:0000259" key="1">
    <source>
        <dbReference type="Pfam" id="PF04773"/>
    </source>
</evidence>
<dbReference type="PANTHER" id="PTHR30273">
    <property type="entry name" value="PERIPLASMIC SIGNAL SENSOR AND SIGMA FACTOR ACTIVATOR FECR-RELATED"/>
    <property type="match status" value="1"/>
</dbReference>
<evidence type="ECO:0000313" key="3">
    <source>
        <dbReference type="Proteomes" id="UP001597389"/>
    </source>
</evidence>
<dbReference type="Pfam" id="PF22825">
    <property type="entry name" value="HpiC1-like"/>
    <property type="match status" value="1"/>
</dbReference>
<feature type="domain" description="FecR protein" evidence="1">
    <location>
        <begin position="163"/>
        <end position="220"/>
    </location>
</feature>
<proteinExistence type="predicted"/>
<name>A0ABW4ZE64_9BACT</name>
<comment type="caution">
    <text evidence="2">The sequence shown here is derived from an EMBL/GenBank/DDBJ whole genome shotgun (WGS) entry which is preliminary data.</text>
</comment>
<dbReference type="Gene3D" id="2.60.120.1440">
    <property type="match status" value="1"/>
</dbReference>
<dbReference type="Proteomes" id="UP001597389">
    <property type="component" value="Unassembled WGS sequence"/>
</dbReference>
<reference evidence="3" key="1">
    <citation type="journal article" date="2019" name="Int. J. Syst. Evol. Microbiol.">
        <title>The Global Catalogue of Microorganisms (GCM) 10K type strain sequencing project: providing services to taxonomists for standard genome sequencing and annotation.</title>
        <authorList>
            <consortium name="The Broad Institute Genomics Platform"/>
            <consortium name="The Broad Institute Genome Sequencing Center for Infectious Disease"/>
            <person name="Wu L."/>
            <person name="Ma J."/>
        </authorList>
    </citation>
    <scope>NUCLEOTIDE SEQUENCE [LARGE SCALE GENOMIC DNA]</scope>
    <source>
        <strain evidence="3">CCUG 57942</strain>
    </source>
</reference>
<protein>
    <submittedName>
        <fullName evidence="2">FecR domain-containing protein</fullName>
    </submittedName>
</protein>